<organism evidence="2 3">
    <name type="scientific">Azospirillum brasilense</name>
    <dbReference type="NCBI Taxonomy" id="192"/>
    <lineage>
        <taxon>Bacteria</taxon>
        <taxon>Pseudomonadati</taxon>
        <taxon>Pseudomonadota</taxon>
        <taxon>Alphaproteobacteria</taxon>
        <taxon>Rhodospirillales</taxon>
        <taxon>Azospirillaceae</taxon>
        <taxon>Azospirillum</taxon>
    </lineage>
</organism>
<feature type="region of interest" description="Disordered" evidence="1">
    <location>
        <begin position="64"/>
        <end position="90"/>
    </location>
</feature>
<evidence type="ECO:0000313" key="2">
    <source>
        <dbReference type="EMBL" id="OYD82861.1"/>
    </source>
</evidence>
<comment type="caution">
    <text evidence="2">The sequence shown here is derived from an EMBL/GenBank/DDBJ whole genome shotgun (WGS) entry which is preliminary data.</text>
</comment>
<geneLocation type="plasmid" evidence="2">
    <name>unnamed</name>
</geneLocation>
<evidence type="ECO:0000313" key="3">
    <source>
        <dbReference type="Proteomes" id="UP000215367"/>
    </source>
</evidence>
<name>A0A235HAK5_AZOBR</name>
<reference evidence="2 3" key="1">
    <citation type="submission" date="2017-07" db="EMBL/GenBank/DDBJ databases">
        <title>Whole genome sequence of Azospirillum brasilense 2A1, a potential biofertilizer strain.</title>
        <authorList>
            <person name="Fontana C.A."/>
            <person name="Toffoli L.M."/>
            <person name="Salazar S.M."/>
            <person name="Puglisi E."/>
            <person name="Pedraza R."/>
            <person name="Bassi D."/>
            <person name="Cocconcelli P.S."/>
        </authorList>
    </citation>
    <scope>NUCLEOTIDE SEQUENCE [LARGE SCALE GENOMIC DNA]</scope>
    <source>
        <strain evidence="2 3">2A1</strain>
        <plasmid evidence="2">unnamed</plasmid>
    </source>
</reference>
<keyword evidence="2" id="KW-0614">Plasmid</keyword>
<dbReference type="Proteomes" id="UP000215367">
    <property type="component" value="Unassembled WGS sequence"/>
</dbReference>
<feature type="compositionally biased region" description="Low complexity" evidence="1">
    <location>
        <begin position="79"/>
        <end position="90"/>
    </location>
</feature>
<evidence type="ECO:0000256" key="1">
    <source>
        <dbReference type="SAM" id="MobiDB-lite"/>
    </source>
</evidence>
<dbReference type="AlphaFoldDB" id="A0A235HAK5"/>
<evidence type="ECO:0008006" key="4">
    <source>
        <dbReference type="Google" id="ProtNLM"/>
    </source>
</evidence>
<sequence>MRAKSTCRARAIHRWAWRKGHRCGTIIVDLERSRPIGLLPDRQADTVAAWLEAHPGVKVVARDRAGLADPNQRNAAQSRRPATITAPRTT</sequence>
<protein>
    <recommendedName>
        <fullName evidence="4">Transposase IS204/IS1001/IS1096/IS1165 DDE domain-containing protein</fullName>
    </recommendedName>
</protein>
<accession>A0A235HAK5</accession>
<dbReference type="EMBL" id="NOWT01000018">
    <property type="protein sequence ID" value="OYD82861.1"/>
    <property type="molecule type" value="Genomic_DNA"/>
</dbReference>
<proteinExistence type="predicted"/>
<gene>
    <name evidence="2" type="ORF">CHT98_18375</name>
</gene>